<dbReference type="EMBL" id="KL596720">
    <property type="protein sequence ID" value="KER27544.1"/>
    <property type="molecule type" value="Genomic_DNA"/>
</dbReference>
<dbReference type="OrthoDB" id="24581at2759"/>
<dbReference type="CTD" id="20319615"/>
<evidence type="ECO:0000313" key="9">
    <source>
        <dbReference type="Proteomes" id="UP000054324"/>
    </source>
</evidence>
<dbReference type="Pfam" id="PF01513">
    <property type="entry name" value="NAD_kinase"/>
    <property type="match status" value="1"/>
</dbReference>
<evidence type="ECO:0000256" key="4">
    <source>
        <dbReference type="ARBA" id="ARBA00022777"/>
    </source>
</evidence>
<dbReference type="InterPro" id="IPR002504">
    <property type="entry name" value="NADK"/>
</dbReference>
<dbReference type="STRING" id="6198.A0A075AFB2"/>
<dbReference type="Proteomes" id="UP000054324">
    <property type="component" value="Unassembled WGS sequence"/>
</dbReference>
<dbReference type="GO" id="GO:0003951">
    <property type="term" value="F:NAD+ kinase activity"/>
    <property type="evidence" value="ECO:0007669"/>
    <property type="project" value="UniProtKB-EC"/>
</dbReference>
<evidence type="ECO:0000256" key="5">
    <source>
        <dbReference type="ARBA" id="ARBA00022857"/>
    </source>
</evidence>
<evidence type="ECO:0000256" key="2">
    <source>
        <dbReference type="ARBA" id="ARBA00012120"/>
    </source>
</evidence>
<dbReference type="RefSeq" id="XP_009168704.1">
    <property type="nucleotide sequence ID" value="XM_009170440.1"/>
</dbReference>
<organism evidence="8 9">
    <name type="scientific">Opisthorchis viverrini</name>
    <name type="common">Southeast Asian liver fluke</name>
    <dbReference type="NCBI Taxonomy" id="6198"/>
    <lineage>
        <taxon>Eukaryota</taxon>
        <taxon>Metazoa</taxon>
        <taxon>Spiralia</taxon>
        <taxon>Lophotrochozoa</taxon>
        <taxon>Platyhelminthes</taxon>
        <taxon>Trematoda</taxon>
        <taxon>Digenea</taxon>
        <taxon>Opisthorchiida</taxon>
        <taxon>Opisthorchiata</taxon>
        <taxon>Opisthorchiidae</taxon>
        <taxon>Opisthorchis</taxon>
    </lineage>
</organism>
<dbReference type="PANTHER" id="PTHR20275:SF0">
    <property type="entry name" value="NAD KINASE"/>
    <property type="match status" value="1"/>
</dbReference>
<evidence type="ECO:0000256" key="3">
    <source>
        <dbReference type="ARBA" id="ARBA00022679"/>
    </source>
</evidence>
<dbReference type="Gene3D" id="2.60.200.30">
    <property type="entry name" value="Probable inorganic polyphosphate/atp-NAD kinase, domain 2"/>
    <property type="match status" value="1"/>
</dbReference>
<evidence type="ECO:0000256" key="6">
    <source>
        <dbReference type="ARBA" id="ARBA00023027"/>
    </source>
</evidence>
<keyword evidence="5" id="KW-0521">NADP</keyword>
<keyword evidence="4" id="KW-0418">Kinase</keyword>
<dbReference type="SUPFAM" id="SSF111331">
    <property type="entry name" value="NAD kinase/diacylglycerol kinase-like"/>
    <property type="match status" value="2"/>
</dbReference>
<dbReference type="EC" id="2.7.1.23" evidence="2"/>
<dbReference type="Pfam" id="PF20143">
    <property type="entry name" value="NAD_kinase_C"/>
    <property type="match status" value="1"/>
</dbReference>
<proteinExistence type="inferred from homology"/>
<dbReference type="GO" id="GO:0019674">
    <property type="term" value="P:NAD+ metabolic process"/>
    <property type="evidence" value="ECO:0007669"/>
    <property type="project" value="InterPro"/>
</dbReference>
<reference evidence="8 9" key="1">
    <citation type="submission" date="2013-11" db="EMBL/GenBank/DDBJ databases">
        <title>Opisthorchis viverrini - life in the bile duct.</title>
        <authorList>
            <person name="Young N.D."/>
            <person name="Nagarajan N."/>
            <person name="Lin S.J."/>
            <person name="Korhonen P.K."/>
            <person name="Jex A.R."/>
            <person name="Hall R.S."/>
            <person name="Safavi-Hemami H."/>
            <person name="Kaewkong W."/>
            <person name="Bertrand D."/>
            <person name="Gao S."/>
            <person name="Seet Q."/>
            <person name="Wongkham S."/>
            <person name="Teh B.T."/>
            <person name="Wongkham C."/>
            <person name="Intapan P.M."/>
            <person name="Maleewong W."/>
            <person name="Yang X."/>
            <person name="Hu M."/>
            <person name="Wang Z."/>
            <person name="Hofmann A."/>
            <person name="Sternberg P.W."/>
            <person name="Tan P."/>
            <person name="Wang J."/>
            <person name="Gasser R.B."/>
        </authorList>
    </citation>
    <scope>NUCLEOTIDE SEQUENCE [LARGE SCALE GENOMIC DNA]</scope>
</reference>
<protein>
    <recommendedName>
        <fullName evidence="2">NAD(+) kinase</fullName>
        <ecNumber evidence="2">2.7.1.23</ecNumber>
    </recommendedName>
</protein>
<gene>
    <name evidence="8" type="ORF">T265_05433</name>
</gene>
<dbReference type="AlphaFoldDB" id="A0A075AFB2"/>
<keyword evidence="6" id="KW-0520">NAD</keyword>
<dbReference type="InterPro" id="IPR016064">
    <property type="entry name" value="NAD/diacylglycerol_kinase_sf"/>
</dbReference>
<dbReference type="KEGG" id="ovi:T265_05433"/>
<dbReference type="PANTHER" id="PTHR20275">
    <property type="entry name" value="NAD KINASE"/>
    <property type="match status" value="1"/>
</dbReference>
<feature type="compositionally biased region" description="Low complexity" evidence="7">
    <location>
        <begin position="597"/>
        <end position="610"/>
    </location>
</feature>
<evidence type="ECO:0000256" key="1">
    <source>
        <dbReference type="ARBA" id="ARBA00010995"/>
    </source>
</evidence>
<name>A0A075AFB2_OPIVI</name>
<comment type="similarity">
    <text evidence="1">Belongs to the NAD kinase family.</text>
</comment>
<feature type="region of interest" description="Disordered" evidence="7">
    <location>
        <begin position="591"/>
        <end position="613"/>
    </location>
</feature>
<sequence length="786" mass="87174">MSSEPPQKFLPISSGLRNTSRGELILTYALTKQSLANGSFTVDRAKIWSGYSEIFKLGTHTFIKQFLFSFWVAAAWYDLLPTTVLHPFYLCRSGERQPLKDKNKTESGILGKSLDPAYQSVNCSWNMPTKLSAQDARRTSPSLSMSSEPPQKFLPISSGLRNTSRYRRLRGELILTYALTKQSLANRSFTVDRAKKIWSGYSEIFKLGRHTFIKQFLFSFWVAAAWYDLLPTTVLHPFYLCRSGERQPLKDKNKTESGILGKSLDPAYQSVSLRHDWGTKVTRVLPLLLSTYLMIRDTIVKPLKWRAKTIRRGHSRRLPSWYVMKNFKLQKMENKNTGSGETAERRGSYRPTWDVTLFLESETVAVLKKDAHFSSILGRTTGPQATSSADHLPDHGPVPCILSANDTQSRNLSVKIYDCQNANSVDLVICLGGDGTFLKIGSMFQTWDVTLFLESETVAVLKKDAHFSSILGRTTGPQATSSADHLPDHGPVPCILSANDTQSRNLSVKIYDCQNANSVDLVICLGGDGTFLKIGSMFQQAVPPVLAFRLGTLGFLTPFPFGSFQSCIRRAMEGPSICLLRTRLRCEISRGDQNGKSMTDGSDSSSSRSNSPDKEYHFLNELVVDRGLSPCPCNLLVKVNGKPVTHFEGDGLIVSTPTGSTAYSMATGASLLHPCVPAFLLTPINSLTLSSRAIVLPMTVRLEICINSTARCKLAHFSFDGRSRASNLIRDGDSISVTGSPYPVPCLSTEDQAADWFCGLNGLLNWNARRRESLYWSGSLCVDEDT</sequence>
<evidence type="ECO:0000313" key="8">
    <source>
        <dbReference type="EMBL" id="KER27544.1"/>
    </source>
</evidence>
<evidence type="ECO:0000256" key="7">
    <source>
        <dbReference type="SAM" id="MobiDB-lite"/>
    </source>
</evidence>
<keyword evidence="9" id="KW-1185">Reference proteome</keyword>
<dbReference type="InterPro" id="IPR017437">
    <property type="entry name" value="ATP-NAD_kinase_PpnK-typ_C"/>
</dbReference>
<dbReference type="InterPro" id="IPR017438">
    <property type="entry name" value="ATP-NAD_kinase_N"/>
</dbReference>
<keyword evidence="3" id="KW-0808">Transferase</keyword>
<dbReference type="GO" id="GO:0006741">
    <property type="term" value="P:NADP+ biosynthetic process"/>
    <property type="evidence" value="ECO:0007669"/>
    <property type="project" value="InterPro"/>
</dbReference>
<dbReference type="Gene3D" id="3.40.50.10330">
    <property type="entry name" value="Probable inorganic polyphosphate/atp-NAD kinase, domain 1"/>
    <property type="match status" value="2"/>
</dbReference>
<dbReference type="GeneID" id="20319615"/>
<accession>A0A075AFB2</accession>
<dbReference type="HAMAP" id="MF_00361">
    <property type="entry name" value="NAD_kinase"/>
    <property type="match status" value="1"/>
</dbReference>